<reference evidence="1" key="1">
    <citation type="submission" date="2018-11" db="EMBL/GenBank/DDBJ databases">
        <authorList>
            <consortium name="Pathogen Informatics"/>
        </authorList>
    </citation>
    <scope>NUCLEOTIDE SEQUENCE [LARGE SCALE GENOMIC DNA]</scope>
</reference>
<organism evidence="1 2">
    <name type="scientific">Strongylus vulgaris</name>
    <name type="common">Blood worm</name>
    <dbReference type="NCBI Taxonomy" id="40348"/>
    <lineage>
        <taxon>Eukaryota</taxon>
        <taxon>Metazoa</taxon>
        <taxon>Ecdysozoa</taxon>
        <taxon>Nematoda</taxon>
        <taxon>Chromadorea</taxon>
        <taxon>Rhabditida</taxon>
        <taxon>Rhabditina</taxon>
        <taxon>Rhabditomorpha</taxon>
        <taxon>Strongyloidea</taxon>
        <taxon>Strongylidae</taxon>
        <taxon>Strongylus</taxon>
    </lineage>
</organism>
<sequence length="84" mass="9538">MRDSSYMVMSKHITAIRCNSFGDCHFDDKLNSKALYDCFCALPIRMCVRIDPSEGNFTDLCSKPAAQRIVKFWEILPSTTLSPV</sequence>
<evidence type="ECO:0000313" key="2">
    <source>
        <dbReference type="Proteomes" id="UP000270094"/>
    </source>
</evidence>
<accession>A0A3P7LN55</accession>
<keyword evidence="2" id="KW-1185">Reference proteome</keyword>
<dbReference type="AlphaFoldDB" id="A0A3P7LN55"/>
<dbReference type="EMBL" id="UYYB01126252">
    <property type="protein sequence ID" value="VDM83925.1"/>
    <property type="molecule type" value="Genomic_DNA"/>
</dbReference>
<evidence type="ECO:0000313" key="1">
    <source>
        <dbReference type="EMBL" id="VDM83925.1"/>
    </source>
</evidence>
<dbReference type="OrthoDB" id="6021021at2759"/>
<proteinExistence type="predicted"/>
<name>A0A3P7LN55_STRVU</name>
<dbReference type="Proteomes" id="UP000270094">
    <property type="component" value="Unassembled WGS sequence"/>
</dbReference>
<protein>
    <submittedName>
        <fullName evidence="1">Uncharacterized protein</fullName>
    </submittedName>
</protein>
<gene>
    <name evidence="1" type="ORF">SVUK_LOCUS18923</name>
</gene>